<name>A0A1W1V9F5_DESTI</name>
<accession>A0A1W1V9F5</accession>
<evidence type="ECO:0000313" key="6">
    <source>
        <dbReference type="EMBL" id="SMB89903.1"/>
    </source>
</evidence>
<dbReference type="Pfam" id="PF00395">
    <property type="entry name" value="SLH"/>
    <property type="match status" value="3"/>
</dbReference>
<keyword evidence="1" id="KW-0677">Repeat</keyword>
<dbReference type="STRING" id="656914.SAMN00017405_0677"/>
<dbReference type="Gene3D" id="3.10.350.10">
    <property type="entry name" value="LysM domain"/>
    <property type="match status" value="1"/>
</dbReference>
<dbReference type="PROSITE" id="PS51272">
    <property type="entry name" value="SLH"/>
    <property type="match status" value="3"/>
</dbReference>
<reference evidence="6 7" key="1">
    <citation type="submission" date="2017-04" db="EMBL/GenBank/DDBJ databases">
        <authorList>
            <person name="Afonso C.L."/>
            <person name="Miller P.J."/>
            <person name="Scott M.A."/>
            <person name="Spackman E."/>
            <person name="Goraichik I."/>
            <person name="Dimitrov K.M."/>
            <person name="Suarez D.L."/>
            <person name="Swayne D.E."/>
        </authorList>
    </citation>
    <scope>NUCLEOTIDE SEQUENCE [LARGE SCALE GENOMIC DNA]</scope>
    <source>
        <strain evidence="6 7">DSM 11270</strain>
    </source>
</reference>
<feature type="signal peptide" evidence="3">
    <location>
        <begin position="1"/>
        <end position="24"/>
    </location>
</feature>
<evidence type="ECO:0000313" key="7">
    <source>
        <dbReference type="Proteomes" id="UP000192731"/>
    </source>
</evidence>
<feature type="domain" description="SLH" evidence="4">
    <location>
        <begin position="960"/>
        <end position="1023"/>
    </location>
</feature>
<dbReference type="OrthoDB" id="1947068at2"/>
<keyword evidence="3" id="KW-0732">Signal</keyword>
<organism evidence="6 7">
    <name type="scientific">Desulfonispora thiosulfatigenes DSM 11270</name>
    <dbReference type="NCBI Taxonomy" id="656914"/>
    <lineage>
        <taxon>Bacteria</taxon>
        <taxon>Bacillati</taxon>
        <taxon>Bacillota</taxon>
        <taxon>Clostridia</taxon>
        <taxon>Eubacteriales</taxon>
        <taxon>Peptococcaceae</taxon>
        <taxon>Desulfonispora</taxon>
    </lineage>
</organism>
<feature type="compositionally biased region" description="Low complexity" evidence="2">
    <location>
        <begin position="659"/>
        <end position="668"/>
    </location>
</feature>
<keyword evidence="7" id="KW-1185">Reference proteome</keyword>
<dbReference type="SUPFAM" id="SSF54106">
    <property type="entry name" value="LysM domain"/>
    <property type="match status" value="1"/>
</dbReference>
<dbReference type="SMART" id="SM00257">
    <property type="entry name" value="LysM"/>
    <property type="match status" value="1"/>
</dbReference>
<dbReference type="PROSITE" id="PS51782">
    <property type="entry name" value="LYSM"/>
    <property type="match status" value="1"/>
</dbReference>
<dbReference type="InterPro" id="IPR036779">
    <property type="entry name" value="LysM_dom_sf"/>
</dbReference>
<dbReference type="AlphaFoldDB" id="A0A1W1V9F5"/>
<gene>
    <name evidence="6" type="ORF">SAMN00017405_0677</name>
</gene>
<protein>
    <submittedName>
        <fullName evidence="6">Ig-like domain (Group 4)</fullName>
    </submittedName>
</protein>
<feature type="chain" id="PRO_5012890412" evidence="3">
    <location>
        <begin position="25"/>
        <end position="1149"/>
    </location>
</feature>
<evidence type="ECO:0000256" key="1">
    <source>
        <dbReference type="ARBA" id="ARBA00022737"/>
    </source>
</evidence>
<evidence type="ECO:0000259" key="4">
    <source>
        <dbReference type="PROSITE" id="PS51272"/>
    </source>
</evidence>
<feature type="domain" description="SLH" evidence="4">
    <location>
        <begin position="1026"/>
        <end position="1089"/>
    </location>
</feature>
<dbReference type="Proteomes" id="UP000192731">
    <property type="component" value="Unassembled WGS sequence"/>
</dbReference>
<evidence type="ECO:0000256" key="2">
    <source>
        <dbReference type="SAM" id="MobiDB-lite"/>
    </source>
</evidence>
<dbReference type="CDD" id="cd00118">
    <property type="entry name" value="LysM"/>
    <property type="match status" value="1"/>
</dbReference>
<feature type="domain" description="LysM" evidence="5">
    <location>
        <begin position="1102"/>
        <end position="1146"/>
    </location>
</feature>
<proteinExistence type="predicted"/>
<dbReference type="RefSeq" id="WP_084053047.1">
    <property type="nucleotide sequence ID" value="NZ_FWWT01000016.1"/>
</dbReference>
<feature type="compositionally biased region" description="Low complexity" evidence="2">
    <location>
        <begin position="634"/>
        <end position="649"/>
    </location>
</feature>
<feature type="region of interest" description="Disordered" evidence="2">
    <location>
        <begin position="631"/>
        <end position="691"/>
    </location>
</feature>
<dbReference type="InterPro" id="IPR018392">
    <property type="entry name" value="LysM"/>
</dbReference>
<dbReference type="InterPro" id="IPR001119">
    <property type="entry name" value="SLH_dom"/>
</dbReference>
<sequence length="1149" mass="122666">MKKILSMFLALCMVLTMVPVSAMAEETHTTIGGGGEIISFAPLEETEKVVSLGTSIEDLELPETLTAVVRTASITDSSASEEIEIDIPVIWTSPEYDKETEGIYVFSPIIEGYTVSAELPQITVTVGQLAVEVEGSKAVMLAEENVNIEEIKITDANASKIQKLFDDKGSGIAEVTDNNGTIKIKLLKNITGIIIIYTSNSNYILDANEKTLSGGGQPEAIQIANSCSGSTLELVGNGIYKKGGNNSLYISDGNTLIIKSATIYGNIFNYNIIRFEREEGSDYFTVKNNGIDLFEEKNKTTQTTYWIYVTGTGLVVAQHGLDLAGTAIISNESPRIGEVLNGSLVGNNNTGTLSYVWKAAGTIVGTEPSYTVTESDLGKPITLEISSSVETGTITSTATAEVLKKVAPSAPEAPTLVSKTHNNVTLTANASYEFSKDGTTWQTDNVFSSLTESTTYTFYQRVAETSDTEKSASSTGLSVTTSLAPAGALTGTAIISNESPRIGEVLNGSLVGGNNTGTLSYVWKVAGAQVGTEPSYTVTESDLGKTITLEISSSVETGTITSTATAKVLKKVAPSAPEAPTLVSKTHNNVTLTANASYEFSKDGTTWQTDNVFSSLTESTTYTFYQRVAETSDTESSVSSTGLSVKTNSNGGGSGSSGGSSSNDNSSSVIVTLPTPDKPNSPIQGEIKVPGTVDSKGNVMVSITDKTVTDAFDKALADAKKNGTERNGITVVLRVDTGIKAGSSVTVNLPKNVQDTIIAKKIVNTIVVVDNPNIRVGMDLATVREINSQAKSDMNITANRVDSGKLTGEAKRAIGSRPVFDLKVNYGNDKQVQNFGAGSVSVTIPYTLGANEKARNVQAVYVDENGKVHWLVNSVYDSVEKVLRFSTDHFSTYGIGYKQADTVFTDIANHWAKDDIEFVVSRGLFSGTSATIFSPNTAMTRGMFVTVLGRLANADVSGYKKSNFTDVKSDAYYMGYIEWARKNSIINGTGNGTFAPDQSITREQMAVIIQNYAKVIGFTMPKVYGENTFADSTKISVYAKDAVKQIQMAGVISGKHGNLFDPQGTATRAEVSAVMGRLVELVISSDTMQGVTADVPKNLKYTTYTVQKGDSFWLIAHTLGCTLTELERLNNKSRFALIHQGDMLRVPEK</sequence>
<evidence type="ECO:0000259" key="5">
    <source>
        <dbReference type="PROSITE" id="PS51782"/>
    </source>
</evidence>
<feature type="domain" description="SLH" evidence="4">
    <location>
        <begin position="899"/>
        <end position="957"/>
    </location>
</feature>
<evidence type="ECO:0000256" key="3">
    <source>
        <dbReference type="SAM" id="SignalP"/>
    </source>
</evidence>
<dbReference type="Pfam" id="PF01476">
    <property type="entry name" value="LysM"/>
    <property type="match status" value="1"/>
</dbReference>
<dbReference type="EMBL" id="FWWT01000016">
    <property type="protein sequence ID" value="SMB89903.1"/>
    <property type="molecule type" value="Genomic_DNA"/>
</dbReference>